<dbReference type="CDD" id="cd06462">
    <property type="entry name" value="Peptidase_S24_S26"/>
    <property type="match status" value="1"/>
</dbReference>
<protein>
    <recommendedName>
        <fullName evidence="6">Peptidase S26 domain-containing protein</fullName>
    </recommendedName>
</protein>
<accession>A0A5D4I4A1</accession>
<dbReference type="GO" id="GO:0004252">
    <property type="term" value="F:serine-type endopeptidase activity"/>
    <property type="evidence" value="ECO:0007669"/>
    <property type="project" value="InterPro"/>
</dbReference>
<feature type="active site" evidence="5">
    <location>
        <position position="86"/>
    </location>
</feature>
<dbReference type="InterPro" id="IPR036286">
    <property type="entry name" value="LexA/Signal_pep-like_sf"/>
</dbReference>
<dbReference type="GO" id="GO:0005886">
    <property type="term" value="C:plasma membrane"/>
    <property type="evidence" value="ECO:0007669"/>
    <property type="project" value="UniProtKB-SubCell"/>
</dbReference>
<evidence type="ECO:0000313" key="8">
    <source>
        <dbReference type="Proteomes" id="UP000323242"/>
    </source>
</evidence>
<dbReference type="Gene3D" id="2.10.109.10">
    <property type="entry name" value="Umud Fragment, subunit A"/>
    <property type="match status" value="1"/>
</dbReference>
<dbReference type="Proteomes" id="UP000323242">
    <property type="component" value="Unassembled WGS sequence"/>
</dbReference>
<dbReference type="InterPro" id="IPR000223">
    <property type="entry name" value="Pept_S26A_signal_pept_1"/>
</dbReference>
<evidence type="ECO:0000259" key="6">
    <source>
        <dbReference type="Pfam" id="PF10502"/>
    </source>
</evidence>
<keyword evidence="8" id="KW-1185">Reference proteome</keyword>
<evidence type="ECO:0000256" key="1">
    <source>
        <dbReference type="ARBA" id="ARBA00004401"/>
    </source>
</evidence>
<evidence type="ECO:0000256" key="2">
    <source>
        <dbReference type="ARBA" id="ARBA00009370"/>
    </source>
</evidence>
<proteinExistence type="inferred from homology"/>
<dbReference type="RefSeq" id="WP_148904955.1">
    <property type="nucleotide sequence ID" value="NZ_VSZQ01000315.1"/>
</dbReference>
<gene>
    <name evidence="7" type="ORF">FY004_34870</name>
</gene>
<dbReference type="PANTHER" id="PTHR43390:SF1">
    <property type="entry name" value="CHLOROPLAST PROCESSING PEPTIDASE"/>
    <property type="match status" value="1"/>
</dbReference>
<dbReference type="AlphaFoldDB" id="A0A5D4I4A1"/>
<dbReference type="PANTHER" id="PTHR43390">
    <property type="entry name" value="SIGNAL PEPTIDASE I"/>
    <property type="match status" value="1"/>
</dbReference>
<dbReference type="PROSITE" id="PS00501">
    <property type="entry name" value="SPASE_I_1"/>
    <property type="match status" value="1"/>
</dbReference>
<dbReference type="InterPro" id="IPR019533">
    <property type="entry name" value="Peptidase_S26"/>
</dbReference>
<dbReference type="PRINTS" id="PR00727">
    <property type="entry name" value="LEADERPTASE"/>
</dbReference>
<dbReference type="InterPro" id="IPR019756">
    <property type="entry name" value="Pept_S26A_signal_pept_1_Ser-AS"/>
</dbReference>
<comment type="subcellular location">
    <subcellularLocation>
        <location evidence="1">Cell membrane</location>
        <topology evidence="1">Single-pass type II membrane protein</topology>
    </subcellularLocation>
</comment>
<feature type="active site" evidence="5">
    <location>
        <position position="37"/>
    </location>
</feature>
<keyword evidence="3" id="KW-0645">Protease</keyword>
<feature type="domain" description="Peptidase S26" evidence="6">
    <location>
        <begin position="104"/>
        <end position="142"/>
    </location>
</feature>
<evidence type="ECO:0000256" key="5">
    <source>
        <dbReference type="PIRSR" id="PIRSR600223-1"/>
    </source>
</evidence>
<name>A0A5D4I4A1_9ACTN</name>
<evidence type="ECO:0000313" key="7">
    <source>
        <dbReference type="EMBL" id="TYR48021.1"/>
    </source>
</evidence>
<sequence>MQAFWVTGGIASAVAACLVAAHHLRRRFTVVTIDGTSMEPTLSPGDQVVVKRRGIDRIRPGDIVVLLPPRTQDRYESLDGSAWNIKRAAAVPGNPVPSGIPGTDGLAEVPAGSLVVFGDNPDSIDSRHRGLFPADRMLGVAIRRLGGPAL</sequence>
<feature type="domain" description="Peptidase S26" evidence="6">
    <location>
        <begin position="11"/>
        <end position="96"/>
    </location>
</feature>
<dbReference type="SUPFAM" id="SSF51306">
    <property type="entry name" value="LexA/Signal peptidase"/>
    <property type="match status" value="1"/>
</dbReference>
<evidence type="ECO:0000256" key="3">
    <source>
        <dbReference type="ARBA" id="ARBA00022670"/>
    </source>
</evidence>
<dbReference type="Pfam" id="PF10502">
    <property type="entry name" value="Peptidase_S26"/>
    <property type="match status" value="2"/>
</dbReference>
<keyword evidence="4" id="KW-0378">Hydrolase</keyword>
<comment type="caution">
    <text evidence="7">The sequence shown here is derived from an EMBL/GenBank/DDBJ whole genome shotgun (WGS) entry which is preliminary data.</text>
</comment>
<dbReference type="GO" id="GO:0006465">
    <property type="term" value="P:signal peptide processing"/>
    <property type="evidence" value="ECO:0007669"/>
    <property type="project" value="InterPro"/>
</dbReference>
<reference evidence="7 8" key="1">
    <citation type="submission" date="2019-08" db="EMBL/GenBank/DDBJ databases">
        <title>Draft genome for granaticin producer strain Streptomyces parvus C05.</title>
        <authorList>
            <person name="Gonzalez-Pimentel J.L."/>
        </authorList>
    </citation>
    <scope>NUCLEOTIDE SEQUENCE [LARGE SCALE GENOMIC DNA]</scope>
    <source>
        <strain evidence="7 8">C05</strain>
    </source>
</reference>
<dbReference type="EMBL" id="VSZQ01000315">
    <property type="protein sequence ID" value="TYR48021.1"/>
    <property type="molecule type" value="Genomic_DNA"/>
</dbReference>
<comment type="similarity">
    <text evidence="2">Belongs to the peptidase S26 family.</text>
</comment>
<evidence type="ECO:0000256" key="4">
    <source>
        <dbReference type="ARBA" id="ARBA00022801"/>
    </source>
</evidence>
<organism evidence="7 8">
    <name type="scientific">Streptomyces parvus</name>
    <dbReference type="NCBI Taxonomy" id="66428"/>
    <lineage>
        <taxon>Bacteria</taxon>
        <taxon>Bacillati</taxon>
        <taxon>Actinomycetota</taxon>
        <taxon>Actinomycetes</taxon>
        <taxon>Kitasatosporales</taxon>
        <taxon>Streptomycetaceae</taxon>
        <taxon>Streptomyces</taxon>
    </lineage>
</organism>